<evidence type="ECO:0000313" key="5">
    <source>
        <dbReference type="Proteomes" id="UP001302367"/>
    </source>
</evidence>
<keyword evidence="1" id="KW-0732">Signal</keyword>
<evidence type="ECO:0008006" key="6">
    <source>
        <dbReference type="Google" id="ProtNLM"/>
    </source>
</evidence>
<dbReference type="EMBL" id="LKMD01000103">
    <property type="protein sequence ID" value="PIA95936.1"/>
    <property type="molecule type" value="Genomic_DNA"/>
</dbReference>
<dbReference type="SUPFAM" id="SSF51004">
    <property type="entry name" value="C-terminal (heme d1) domain of cytochrome cd1-nitrite reductase"/>
    <property type="match status" value="1"/>
</dbReference>
<dbReference type="Proteomes" id="UP001302367">
    <property type="component" value="Chromosome 8"/>
</dbReference>
<reference evidence="2 4" key="1">
    <citation type="submission" date="2015-10" db="EMBL/GenBank/DDBJ databases">
        <title>The cercosporin biosynthetic gene cluster was horizontally transferred to several fungal lineages and shown to be expanded in Cercospora beticola based on microsynteny with recipient genomes.</title>
        <authorList>
            <person name="De Jonge R."/>
            <person name="Ebert M.K."/>
            <person name="Suttle J.C."/>
            <person name="Jurick Ii W.M."/>
            <person name="Secor G.A."/>
            <person name="Thomma B.P."/>
            <person name="Van De Peer Y."/>
            <person name="Bolton M.D."/>
        </authorList>
    </citation>
    <scope>NUCLEOTIDE SEQUENCE [LARGE SCALE GENOMIC DNA]</scope>
    <source>
        <strain evidence="2 4">09-40</strain>
    </source>
</reference>
<feature type="signal peptide" evidence="1">
    <location>
        <begin position="1"/>
        <end position="19"/>
    </location>
</feature>
<keyword evidence="5" id="KW-1185">Reference proteome</keyword>
<gene>
    <name evidence="2" type="ORF">CB0940_10044</name>
    <name evidence="3" type="ORF">RHO25_011401</name>
</gene>
<accession>A0A2G5HTT1</accession>
<evidence type="ECO:0000313" key="3">
    <source>
        <dbReference type="EMBL" id="WPB06741.1"/>
    </source>
</evidence>
<evidence type="ECO:0000313" key="4">
    <source>
        <dbReference type="Proteomes" id="UP000230605"/>
    </source>
</evidence>
<protein>
    <recommendedName>
        <fullName evidence="6">Methanethiol oxidase</fullName>
    </recommendedName>
</protein>
<name>A0A2G5HTT1_CERBT</name>
<dbReference type="EMBL" id="CP134191">
    <property type="protein sequence ID" value="WPB06741.1"/>
    <property type="molecule type" value="Genomic_DNA"/>
</dbReference>
<dbReference type="Proteomes" id="UP000230605">
    <property type="component" value="Chromosome 8"/>
</dbReference>
<evidence type="ECO:0000256" key="1">
    <source>
        <dbReference type="SAM" id="SignalP"/>
    </source>
</evidence>
<feature type="chain" id="PRO_5013734242" description="Methanethiol oxidase" evidence="1">
    <location>
        <begin position="20"/>
        <end position="501"/>
    </location>
</feature>
<evidence type="ECO:0000313" key="2">
    <source>
        <dbReference type="EMBL" id="PIA95936.1"/>
    </source>
</evidence>
<organism evidence="2 4">
    <name type="scientific">Cercospora beticola</name>
    <name type="common">Sugarbeet leaf spot fungus</name>
    <dbReference type="NCBI Taxonomy" id="122368"/>
    <lineage>
        <taxon>Eukaryota</taxon>
        <taxon>Fungi</taxon>
        <taxon>Dikarya</taxon>
        <taxon>Ascomycota</taxon>
        <taxon>Pezizomycotina</taxon>
        <taxon>Dothideomycetes</taxon>
        <taxon>Dothideomycetidae</taxon>
        <taxon>Mycosphaerellales</taxon>
        <taxon>Mycosphaerellaceae</taxon>
        <taxon>Cercospora</taxon>
    </lineage>
</organism>
<dbReference type="AlphaFoldDB" id="A0A2G5HTT1"/>
<reference evidence="3 5" key="2">
    <citation type="submission" date="2023-09" db="EMBL/GenBank/DDBJ databases">
        <title>Complete-Gapless Cercospora beticola genome.</title>
        <authorList>
            <person name="Wyatt N.A."/>
            <person name="Spanner R.E."/>
            <person name="Bolton M.D."/>
        </authorList>
    </citation>
    <scope>NUCLEOTIDE SEQUENCE [LARGE SCALE GENOMIC DNA]</scope>
    <source>
        <strain evidence="3">Cb09-40</strain>
    </source>
</reference>
<proteinExistence type="predicted"/>
<dbReference type="InterPro" id="IPR011048">
    <property type="entry name" value="Haem_d1_sf"/>
</dbReference>
<dbReference type="OrthoDB" id="10033702at2759"/>
<sequence length="501" mass="55063">MVLATTLSALAACVRLTFALPHIDQTPVVAAALLEHTKRENAFSPLVPRGLQESLSLPPLLPKLELLDPIYAAAPPLPILQLPTPPLTTPGYFGSDIRPQKIGYFWTAAGDNVHSDFLATFSLDDDTFGTLLRVVEIGLSGCSPHHSAVSLDGQVFWGGCLLSLLKTQDTGIYIDTSDVYNPRYWKSDRATSASIADEVVAKPGGGFFFTYMDSLLGTSPGRLVETSPEYEIIHQWPEDLDGTLNILGQQFSPHGLSIDFDRGLILTSDFVVPLTVLKPVSTTIDGVQRASTLRLWDLATRTIINTINILDGGGIQDVKFIPGNPEGAALCTAVHPGQVWIIYPYRLDEYGKPGVAELFYQFEYRDTVAVFSTISKNGRFAYFTFTTGNHIAALDITDLRNPIRLDNPYEIQPVVGAHYLKLTPDQRNLVVCDYFVQTGPIGVVNTPADYRILYIDILPNGALSFGRSIDFASIFADTYGGAKPHSVVIFDLTDPWYPQWY</sequence>